<feature type="compositionally biased region" description="Low complexity" evidence="1">
    <location>
        <begin position="246"/>
        <end position="273"/>
    </location>
</feature>
<dbReference type="HOGENOM" id="CLU_552273_0_0_1"/>
<gene>
    <name evidence="2" type="ORF">COCCADRAFT_80874</name>
</gene>
<feature type="compositionally biased region" description="Basic and acidic residues" evidence="1">
    <location>
        <begin position="189"/>
        <end position="202"/>
    </location>
</feature>
<feature type="region of interest" description="Disordered" evidence="1">
    <location>
        <begin position="47"/>
        <end position="73"/>
    </location>
</feature>
<feature type="region of interest" description="Disordered" evidence="1">
    <location>
        <begin position="313"/>
        <end position="432"/>
    </location>
</feature>
<dbReference type="PANTHER" id="PTHR42354:SF1">
    <property type="entry name" value="C2H2-TYPE DOMAIN-CONTAINING PROTEIN"/>
    <property type="match status" value="1"/>
</dbReference>
<dbReference type="KEGG" id="bze:COCCADRAFT_80874"/>
<sequence length="514" mass="56206">MAVKLDSVGTRAAPRPDEAEVSSCVAGIIDAFTNGFNIFKRLRERRKKRKSSRKDSDSSDATSSAEHQLSKSLRRGPVEVAEKYAECYQSSIGARFAKGDAIAHAALAETLIKLNTGLVAIIASFLDHEHKNGKSHLDLDYKSLTHLSDASRREALLSLTQLYLRLSQAHAQIHRIAAAVCLRCGTTKHHDCSSRSASPEKERKKRSSSSATRTRSLGPVVTRMPIRQGRTSHPHLAMMRPRASRKATSSSNSSSAVKSTSSSSRTTSPMSSPQPKKLQMASPELKKAHTAPQLPLYVPVDPLELQTTGVFKGTLGSAPTKTSRVKQRVDSFQDPREPWPQEHLSHTITKSPTPKPVPVSKPAVAPKPVAAPKRAPTPKHVHEPTPKLPTFAPAPRRSATPTPTASASASAPPKPPVPSKPEYLTPPPLLDHAPATIHFRRRMEKNTPSCYTFASDSTKMGEIPQRKWSSPFDFEKAERLNAEAALSGYPNPLLSADKTEKRKKRFGFMRRGEA</sequence>
<feature type="compositionally biased region" description="Basic and acidic residues" evidence="1">
    <location>
        <begin position="327"/>
        <end position="345"/>
    </location>
</feature>
<evidence type="ECO:0000313" key="2">
    <source>
        <dbReference type="EMBL" id="EUC39242.1"/>
    </source>
</evidence>
<name>W6YIU7_COCC2</name>
<feature type="compositionally biased region" description="Low complexity" evidence="1">
    <location>
        <begin position="389"/>
        <end position="411"/>
    </location>
</feature>
<dbReference type="PANTHER" id="PTHR42354">
    <property type="entry name" value="C2H2-TYPE DOMAIN-CONTAINING PROTEIN"/>
    <property type="match status" value="1"/>
</dbReference>
<proteinExistence type="predicted"/>
<feature type="compositionally biased region" description="Pro residues" evidence="1">
    <location>
        <begin position="412"/>
        <end position="429"/>
    </location>
</feature>
<dbReference type="eggNOG" id="ENOG502SMYH">
    <property type="taxonomic scope" value="Eukaryota"/>
</dbReference>
<evidence type="ECO:0000256" key="1">
    <source>
        <dbReference type="SAM" id="MobiDB-lite"/>
    </source>
</evidence>
<feature type="compositionally biased region" description="Low complexity" evidence="1">
    <location>
        <begin position="360"/>
        <end position="374"/>
    </location>
</feature>
<keyword evidence="3" id="KW-1185">Reference proteome</keyword>
<protein>
    <submittedName>
        <fullName evidence="2">Uncharacterized protein</fullName>
    </submittedName>
</protein>
<dbReference type="AlphaFoldDB" id="W6YIU7"/>
<accession>W6YIU7</accession>
<dbReference type="EMBL" id="KI964537">
    <property type="protein sequence ID" value="EUC39242.1"/>
    <property type="molecule type" value="Genomic_DNA"/>
</dbReference>
<feature type="compositionally biased region" description="Polar residues" evidence="1">
    <location>
        <begin position="61"/>
        <end position="71"/>
    </location>
</feature>
<dbReference type="RefSeq" id="XP_007706377.1">
    <property type="nucleotide sequence ID" value="XM_007708187.1"/>
</dbReference>
<feature type="region of interest" description="Disordered" evidence="1">
    <location>
        <begin position="189"/>
        <end position="288"/>
    </location>
</feature>
<dbReference type="Proteomes" id="UP000053841">
    <property type="component" value="Unassembled WGS sequence"/>
</dbReference>
<dbReference type="OrthoDB" id="5226911at2759"/>
<dbReference type="GeneID" id="19151063"/>
<organism evidence="2 3">
    <name type="scientific">Cochliobolus carbonum (strain 26-R-13)</name>
    <name type="common">Maize leaf spot fungus</name>
    <name type="synonym">Bipolaris zeicola</name>
    <dbReference type="NCBI Taxonomy" id="930089"/>
    <lineage>
        <taxon>Eukaryota</taxon>
        <taxon>Fungi</taxon>
        <taxon>Dikarya</taxon>
        <taxon>Ascomycota</taxon>
        <taxon>Pezizomycotina</taxon>
        <taxon>Dothideomycetes</taxon>
        <taxon>Pleosporomycetidae</taxon>
        <taxon>Pleosporales</taxon>
        <taxon>Pleosporineae</taxon>
        <taxon>Pleosporaceae</taxon>
        <taxon>Bipolaris</taxon>
    </lineage>
</organism>
<evidence type="ECO:0000313" key="3">
    <source>
        <dbReference type="Proteomes" id="UP000053841"/>
    </source>
</evidence>
<reference evidence="2 3" key="1">
    <citation type="journal article" date="2013" name="PLoS Genet.">
        <title>Comparative genome structure, secondary metabolite, and effector coding capacity across Cochliobolus pathogens.</title>
        <authorList>
            <person name="Condon B.J."/>
            <person name="Leng Y."/>
            <person name="Wu D."/>
            <person name="Bushley K.E."/>
            <person name="Ohm R.A."/>
            <person name="Otillar R."/>
            <person name="Martin J."/>
            <person name="Schackwitz W."/>
            <person name="Grimwood J."/>
            <person name="MohdZainudin N."/>
            <person name="Xue C."/>
            <person name="Wang R."/>
            <person name="Manning V.A."/>
            <person name="Dhillon B."/>
            <person name="Tu Z.J."/>
            <person name="Steffenson B.J."/>
            <person name="Salamov A."/>
            <person name="Sun H."/>
            <person name="Lowry S."/>
            <person name="LaButti K."/>
            <person name="Han J."/>
            <person name="Copeland A."/>
            <person name="Lindquist E."/>
            <person name="Barry K."/>
            <person name="Schmutz J."/>
            <person name="Baker S.E."/>
            <person name="Ciuffetti L.M."/>
            <person name="Grigoriev I.V."/>
            <person name="Zhong S."/>
            <person name="Turgeon B.G."/>
        </authorList>
    </citation>
    <scope>NUCLEOTIDE SEQUENCE [LARGE SCALE GENOMIC DNA]</scope>
    <source>
        <strain evidence="2 3">26-R-13</strain>
    </source>
</reference>